<dbReference type="PROSITE" id="PS50405">
    <property type="entry name" value="GST_CTER"/>
    <property type="match status" value="1"/>
</dbReference>
<evidence type="ECO:0000313" key="3">
    <source>
        <dbReference type="EMBL" id="SOD96775.1"/>
    </source>
</evidence>
<keyword evidence="4" id="KW-1185">Reference proteome</keyword>
<dbReference type="InterPro" id="IPR036282">
    <property type="entry name" value="Glutathione-S-Trfase_C_sf"/>
</dbReference>
<dbReference type="InterPro" id="IPR036249">
    <property type="entry name" value="Thioredoxin-like_sf"/>
</dbReference>
<dbReference type="InterPro" id="IPR004045">
    <property type="entry name" value="Glutathione_S-Trfase_N"/>
</dbReference>
<dbReference type="SUPFAM" id="SSF52833">
    <property type="entry name" value="Thioredoxin-like"/>
    <property type="match status" value="1"/>
</dbReference>
<dbReference type="SFLD" id="SFLDS00019">
    <property type="entry name" value="Glutathione_Transferase_(cytos"/>
    <property type="match status" value="1"/>
</dbReference>
<dbReference type="EMBL" id="OCNJ01000006">
    <property type="protein sequence ID" value="SOD96775.1"/>
    <property type="molecule type" value="Genomic_DNA"/>
</dbReference>
<name>A0A286GMK1_9PROT</name>
<accession>A0A286GMK1</accession>
<evidence type="ECO:0000313" key="4">
    <source>
        <dbReference type="Proteomes" id="UP000219621"/>
    </source>
</evidence>
<dbReference type="InterPro" id="IPR004046">
    <property type="entry name" value="GST_C"/>
</dbReference>
<protein>
    <submittedName>
        <fullName evidence="3">Glutathione S-transferase</fullName>
    </submittedName>
</protein>
<sequence length="210" mass="22379">MILIGRNLSPFTRRVAISLHLLDMPFERRELATATQVEEIRAYNPLARVPALVLDDGEILVDSSAILDHLDEVAGPDRRLTPAAGAARRTVNRLVAFALGAMEKGVTAYYELNRRPADVQWPEGAARADVQVRGGLDQLEAAAQAADTASGGWLVGDRIGQADISAVVALDFIRAVRPGLLADGELPALDALARRCAALPAFAATVPQTP</sequence>
<keyword evidence="3" id="KW-0808">Transferase</keyword>
<dbReference type="SUPFAM" id="SSF47616">
    <property type="entry name" value="GST C-terminal domain-like"/>
    <property type="match status" value="1"/>
</dbReference>
<gene>
    <name evidence="3" type="ORF">SAMN05421508_10687</name>
</gene>
<evidence type="ECO:0000259" key="2">
    <source>
        <dbReference type="PROSITE" id="PS50405"/>
    </source>
</evidence>
<dbReference type="PANTHER" id="PTHR44051:SF8">
    <property type="entry name" value="GLUTATHIONE S-TRANSFERASE GSTA"/>
    <property type="match status" value="1"/>
</dbReference>
<evidence type="ECO:0000259" key="1">
    <source>
        <dbReference type="PROSITE" id="PS50404"/>
    </source>
</evidence>
<reference evidence="3 4" key="1">
    <citation type="submission" date="2017-09" db="EMBL/GenBank/DDBJ databases">
        <authorList>
            <person name="Ehlers B."/>
            <person name="Leendertz F.H."/>
        </authorList>
    </citation>
    <scope>NUCLEOTIDE SEQUENCE [LARGE SCALE GENOMIC DNA]</scope>
    <source>
        <strain evidence="3 4">USBA 140</strain>
    </source>
</reference>
<dbReference type="CDD" id="cd00570">
    <property type="entry name" value="GST_N_family"/>
    <property type="match status" value="1"/>
</dbReference>
<dbReference type="Gene3D" id="3.40.30.10">
    <property type="entry name" value="Glutaredoxin"/>
    <property type="match status" value="1"/>
</dbReference>
<organism evidence="3 4">
    <name type="scientific">Caenispirillum bisanense</name>
    <dbReference type="NCBI Taxonomy" id="414052"/>
    <lineage>
        <taxon>Bacteria</taxon>
        <taxon>Pseudomonadati</taxon>
        <taxon>Pseudomonadota</taxon>
        <taxon>Alphaproteobacteria</taxon>
        <taxon>Rhodospirillales</taxon>
        <taxon>Novispirillaceae</taxon>
        <taxon>Caenispirillum</taxon>
    </lineage>
</organism>
<dbReference type="Pfam" id="PF13417">
    <property type="entry name" value="GST_N_3"/>
    <property type="match status" value="1"/>
</dbReference>
<feature type="domain" description="GST C-terminal" evidence="2">
    <location>
        <begin position="84"/>
        <end position="210"/>
    </location>
</feature>
<dbReference type="AlphaFoldDB" id="A0A286GMK1"/>
<dbReference type="Proteomes" id="UP000219621">
    <property type="component" value="Unassembled WGS sequence"/>
</dbReference>
<feature type="domain" description="GST N-terminal" evidence="1">
    <location>
        <begin position="1"/>
        <end position="78"/>
    </location>
</feature>
<dbReference type="PROSITE" id="PS50404">
    <property type="entry name" value="GST_NTER"/>
    <property type="match status" value="1"/>
</dbReference>
<dbReference type="Pfam" id="PF00043">
    <property type="entry name" value="GST_C"/>
    <property type="match status" value="1"/>
</dbReference>
<proteinExistence type="predicted"/>
<dbReference type="InterPro" id="IPR040079">
    <property type="entry name" value="Glutathione_S-Trfase"/>
</dbReference>
<dbReference type="RefSeq" id="WP_097279863.1">
    <property type="nucleotide sequence ID" value="NZ_OCNJ01000006.1"/>
</dbReference>
<dbReference type="Gene3D" id="1.20.1050.10">
    <property type="match status" value="1"/>
</dbReference>
<dbReference type="PANTHER" id="PTHR44051">
    <property type="entry name" value="GLUTATHIONE S-TRANSFERASE-RELATED"/>
    <property type="match status" value="1"/>
</dbReference>
<dbReference type="InterPro" id="IPR010987">
    <property type="entry name" value="Glutathione-S-Trfase_C-like"/>
</dbReference>
<dbReference type="GO" id="GO:0016740">
    <property type="term" value="F:transferase activity"/>
    <property type="evidence" value="ECO:0007669"/>
    <property type="project" value="UniProtKB-KW"/>
</dbReference>
<dbReference type="OrthoDB" id="9795329at2"/>